<protein>
    <submittedName>
        <fullName evidence="5">Fatty acid desaturase</fullName>
    </submittedName>
</protein>
<keyword evidence="2" id="KW-0472">Membrane</keyword>
<feature type="domain" description="Fatty acid desaturase" evidence="3">
    <location>
        <begin position="62"/>
        <end position="291"/>
    </location>
</feature>
<dbReference type="EMBL" id="BMGZ01000001">
    <property type="protein sequence ID" value="GGH93439.1"/>
    <property type="molecule type" value="Genomic_DNA"/>
</dbReference>
<feature type="transmembrane region" description="Helical" evidence="2">
    <location>
        <begin position="61"/>
        <end position="80"/>
    </location>
</feature>
<organism evidence="4 6">
    <name type="scientific">Aquisalinus luteolus</name>
    <dbReference type="NCBI Taxonomy" id="1566827"/>
    <lineage>
        <taxon>Bacteria</taxon>
        <taxon>Pseudomonadati</taxon>
        <taxon>Pseudomonadota</taxon>
        <taxon>Alphaproteobacteria</taxon>
        <taxon>Parvularculales</taxon>
        <taxon>Parvularculaceae</taxon>
        <taxon>Aquisalinus</taxon>
    </lineage>
</organism>
<accession>A0A8J3A1N4</accession>
<reference evidence="4" key="1">
    <citation type="journal article" date="2014" name="Int. J. Syst. Evol. Microbiol.">
        <title>Complete genome sequence of Corynebacterium casei LMG S-19264T (=DSM 44701T), isolated from a smear-ripened cheese.</title>
        <authorList>
            <consortium name="US DOE Joint Genome Institute (JGI-PGF)"/>
            <person name="Walter F."/>
            <person name="Albersmeier A."/>
            <person name="Kalinowski J."/>
            <person name="Ruckert C."/>
        </authorList>
    </citation>
    <scope>NUCLEOTIDE SEQUENCE</scope>
    <source>
        <strain evidence="4">CGMCC 1.14984</strain>
    </source>
</reference>
<feature type="transmembrane region" description="Helical" evidence="2">
    <location>
        <begin position="140"/>
        <end position="160"/>
    </location>
</feature>
<evidence type="ECO:0000256" key="1">
    <source>
        <dbReference type="SAM" id="MobiDB-lite"/>
    </source>
</evidence>
<evidence type="ECO:0000259" key="3">
    <source>
        <dbReference type="Pfam" id="PF00487"/>
    </source>
</evidence>
<keyword evidence="2" id="KW-0812">Transmembrane</keyword>
<dbReference type="Proteomes" id="UP000621856">
    <property type="component" value="Unassembled WGS sequence"/>
</dbReference>
<feature type="transmembrane region" description="Helical" evidence="2">
    <location>
        <begin position="101"/>
        <end position="120"/>
    </location>
</feature>
<dbReference type="InterPro" id="IPR005804">
    <property type="entry name" value="FA_desaturase_dom"/>
</dbReference>
<sequence length="315" mass="36134">MAFVRILDLKNFKTGENKIRANRLAGQYMVYNVDWTSLISGSAALLAIFLVFFWGVTLDKVWQKALLGATAQTWLILFCFNVSHDVAHDLIFKRNPKYRMLNNIFGYMMATPTLTPYHGFKETHLEHHRKTNTPVDDPNHWIVRGSLPWLLGKLLIAPFGDYKEMLRYSRVKPMPHVAKTFFLFWIGTALFTAALIWLFGFTNVLFMWLIPAYINYVIVFAFVAVIPHRQSPDAPGEQVERIAIFPSYLQSLSSFLHAGHNYHLLHHMYPRVPSHKYAAFAKHLVDIQEEQAAERKKADAPQQDNDGSAVAALAE</sequence>
<dbReference type="GO" id="GO:0006629">
    <property type="term" value="P:lipid metabolic process"/>
    <property type="evidence" value="ECO:0007669"/>
    <property type="project" value="InterPro"/>
</dbReference>
<evidence type="ECO:0000313" key="7">
    <source>
        <dbReference type="Proteomes" id="UP000818603"/>
    </source>
</evidence>
<keyword evidence="2" id="KW-1133">Transmembrane helix</keyword>
<evidence type="ECO:0000313" key="5">
    <source>
        <dbReference type="EMBL" id="NHK26796.1"/>
    </source>
</evidence>
<feature type="transmembrane region" description="Helical" evidence="2">
    <location>
        <begin position="28"/>
        <end position="55"/>
    </location>
</feature>
<evidence type="ECO:0000313" key="6">
    <source>
        <dbReference type="Proteomes" id="UP000621856"/>
    </source>
</evidence>
<feature type="transmembrane region" description="Helical" evidence="2">
    <location>
        <begin position="205"/>
        <end position="226"/>
    </location>
</feature>
<keyword evidence="7" id="KW-1185">Reference proteome</keyword>
<gene>
    <name evidence="5" type="ORF">FF098_002595</name>
    <name evidence="4" type="ORF">GCM10011355_05280</name>
</gene>
<evidence type="ECO:0000313" key="4">
    <source>
        <dbReference type="EMBL" id="GGH93439.1"/>
    </source>
</evidence>
<dbReference type="RefSeq" id="WP_155136955.1">
    <property type="nucleotide sequence ID" value="NZ_BMGZ01000001.1"/>
</dbReference>
<dbReference type="Pfam" id="PF00487">
    <property type="entry name" value="FA_desaturase"/>
    <property type="match status" value="1"/>
</dbReference>
<evidence type="ECO:0000256" key="2">
    <source>
        <dbReference type="SAM" id="Phobius"/>
    </source>
</evidence>
<dbReference type="AlphaFoldDB" id="A0A8J3A1N4"/>
<dbReference type="Proteomes" id="UP000818603">
    <property type="component" value="Unassembled WGS sequence"/>
</dbReference>
<comment type="caution">
    <text evidence="4">The sequence shown here is derived from an EMBL/GenBank/DDBJ whole genome shotgun (WGS) entry which is preliminary data.</text>
</comment>
<reference evidence="4" key="3">
    <citation type="submission" date="2020-09" db="EMBL/GenBank/DDBJ databases">
        <authorList>
            <person name="Sun Q."/>
            <person name="Zhou Y."/>
        </authorList>
    </citation>
    <scope>NUCLEOTIDE SEQUENCE</scope>
    <source>
        <strain evidence="4">CGMCC 1.14984</strain>
    </source>
</reference>
<dbReference type="EMBL" id="VCJR02000001">
    <property type="protein sequence ID" value="NHK26796.1"/>
    <property type="molecule type" value="Genomic_DNA"/>
</dbReference>
<proteinExistence type="predicted"/>
<name>A0A8J3A1N4_9PROT</name>
<reference evidence="5 7" key="2">
    <citation type="submission" date="2020-02" db="EMBL/GenBank/DDBJ databases">
        <title>Genome sequence of Parvularcula flava strain NH6-79.</title>
        <authorList>
            <person name="Abdul Karim M.H."/>
            <person name="Lam M.Q."/>
            <person name="Chen S.J."/>
            <person name="Yahya A."/>
            <person name="Shahir S."/>
            <person name="Shamsir M.S."/>
            <person name="Chong C.S."/>
        </authorList>
    </citation>
    <scope>NUCLEOTIDE SEQUENCE [LARGE SCALE GENOMIC DNA]</scope>
    <source>
        <strain evidence="5 7">NH6-79</strain>
    </source>
</reference>
<feature type="region of interest" description="Disordered" evidence="1">
    <location>
        <begin position="291"/>
        <end position="315"/>
    </location>
</feature>
<feature type="transmembrane region" description="Helical" evidence="2">
    <location>
        <begin position="181"/>
        <end position="199"/>
    </location>
</feature>